<evidence type="ECO:0000313" key="14">
    <source>
        <dbReference type="Proteomes" id="UP000291933"/>
    </source>
</evidence>
<evidence type="ECO:0000256" key="11">
    <source>
        <dbReference type="SAM" id="MobiDB-lite"/>
    </source>
</evidence>
<keyword evidence="12" id="KW-0472">Membrane</keyword>
<dbReference type="PANTHER" id="PTHR30633">
    <property type="entry name" value="CYTOCHROME C-552 RESPIRATORY NITRITE REDUCTASE"/>
    <property type="match status" value="1"/>
</dbReference>
<keyword evidence="8" id="KW-0560">Oxidoreductase</keyword>
<dbReference type="InterPro" id="IPR003321">
    <property type="entry name" value="Cyt_c552"/>
</dbReference>
<dbReference type="Gene3D" id="1.10.1130.10">
    <property type="entry name" value="Flavocytochrome C3, Chain A"/>
    <property type="match status" value="1"/>
</dbReference>
<dbReference type="GO" id="GO:0019645">
    <property type="term" value="P:anaerobic electron transport chain"/>
    <property type="evidence" value="ECO:0007669"/>
    <property type="project" value="TreeGrafter"/>
</dbReference>
<keyword evidence="7" id="KW-0106">Calcium</keyword>
<dbReference type="EC" id="1.7.2.2" evidence="3"/>
<keyword evidence="14" id="KW-1185">Reference proteome</keyword>
<proteinExistence type="inferred from homology"/>
<comment type="similarity">
    <text evidence="2">Belongs to the cytochrome c-552 family.</text>
</comment>
<feature type="compositionally biased region" description="Low complexity" evidence="11">
    <location>
        <begin position="484"/>
        <end position="494"/>
    </location>
</feature>
<organism evidence="13 14">
    <name type="scientific">Propioniciclava tarda</name>
    <dbReference type="NCBI Taxonomy" id="433330"/>
    <lineage>
        <taxon>Bacteria</taxon>
        <taxon>Bacillati</taxon>
        <taxon>Actinomycetota</taxon>
        <taxon>Actinomycetes</taxon>
        <taxon>Propionibacteriales</taxon>
        <taxon>Propionibacteriaceae</taxon>
        <taxon>Propioniciclava</taxon>
    </lineage>
</organism>
<gene>
    <name evidence="13" type="ORF">ET996_03135</name>
</gene>
<comment type="catalytic activity">
    <reaction evidence="10">
        <text>6 Fe(III)-[cytochrome c] + NH4(+) + 2 H2O = 6 Fe(II)-[cytochrome c] + nitrite + 8 H(+)</text>
        <dbReference type="Rhea" id="RHEA:13089"/>
        <dbReference type="Rhea" id="RHEA-COMP:10350"/>
        <dbReference type="Rhea" id="RHEA-COMP:14399"/>
        <dbReference type="ChEBI" id="CHEBI:15377"/>
        <dbReference type="ChEBI" id="CHEBI:15378"/>
        <dbReference type="ChEBI" id="CHEBI:16301"/>
        <dbReference type="ChEBI" id="CHEBI:28938"/>
        <dbReference type="ChEBI" id="CHEBI:29033"/>
        <dbReference type="ChEBI" id="CHEBI:29034"/>
        <dbReference type="EC" id="1.7.2.2"/>
    </reaction>
</comment>
<dbReference type="CDD" id="cd00548">
    <property type="entry name" value="NrfA-like"/>
    <property type="match status" value="1"/>
</dbReference>
<feature type="transmembrane region" description="Helical" evidence="12">
    <location>
        <begin position="22"/>
        <end position="44"/>
    </location>
</feature>
<dbReference type="GO" id="GO:0046872">
    <property type="term" value="F:metal ion binding"/>
    <property type="evidence" value="ECO:0007669"/>
    <property type="project" value="UniProtKB-KW"/>
</dbReference>
<keyword evidence="5" id="KW-0479">Metal-binding</keyword>
<evidence type="ECO:0000256" key="5">
    <source>
        <dbReference type="ARBA" id="ARBA00022723"/>
    </source>
</evidence>
<evidence type="ECO:0000256" key="10">
    <source>
        <dbReference type="ARBA" id="ARBA00049131"/>
    </source>
</evidence>
<evidence type="ECO:0000256" key="12">
    <source>
        <dbReference type="SAM" id="Phobius"/>
    </source>
</evidence>
<keyword evidence="9" id="KW-0408">Iron</keyword>
<evidence type="ECO:0000256" key="7">
    <source>
        <dbReference type="ARBA" id="ARBA00022837"/>
    </source>
</evidence>
<dbReference type="GO" id="GO:0020037">
    <property type="term" value="F:heme binding"/>
    <property type="evidence" value="ECO:0007669"/>
    <property type="project" value="TreeGrafter"/>
</dbReference>
<dbReference type="InterPro" id="IPR036280">
    <property type="entry name" value="Multihaem_cyt_sf"/>
</dbReference>
<dbReference type="RefSeq" id="WP_131171094.1">
    <property type="nucleotide sequence ID" value="NZ_FXTL01000002.1"/>
</dbReference>
<dbReference type="GO" id="GO:0030288">
    <property type="term" value="C:outer membrane-bounded periplasmic space"/>
    <property type="evidence" value="ECO:0007669"/>
    <property type="project" value="TreeGrafter"/>
</dbReference>
<dbReference type="GO" id="GO:0042279">
    <property type="term" value="F:nitrite reductase (cytochrome, ammonia-forming) activity"/>
    <property type="evidence" value="ECO:0007669"/>
    <property type="project" value="UniProtKB-EC"/>
</dbReference>
<evidence type="ECO:0000256" key="3">
    <source>
        <dbReference type="ARBA" id="ARBA00011887"/>
    </source>
</evidence>
<dbReference type="OrthoDB" id="9780421at2"/>
<evidence type="ECO:0000256" key="4">
    <source>
        <dbReference type="ARBA" id="ARBA00022617"/>
    </source>
</evidence>
<dbReference type="Proteomes" id="UP000291933">
    <property type="component" value="Unassembled WGS sequence"/>
</dbReference>
<dbReference type="PANTHER" id="PTHR30633:SF0">
    <property type="entry name" value="CYTOCHROME C-552"/>
    <property type="match status" value="1"/>
</dbReference>
<protein>
    <recommendedName>
        <fullName evidence="3">nitrite reductase (cytochrome; ammonia-forming)</fullName>
        <ecNumber evidence="3">1.7.2.2</ecNumber>
    </recommendedName>
</protein>
<keyword evidence="12" id="KW-1133">Transmembrane helix</keyword>
<comment type="caution">
    <text evidence="13">The sequence shown here is derived from an EMBL/GenBank/DDBJ whole genome shotgun (WGS) entry which is preliminary data.</text>
</comment>
<dbReference type="Gene3D" id="1.20.140.10">
    <property type="entry name" value="Butyryl-CoA Dehydrogenase, subunit A, domain 3"/>
    <property type="match status" value="1"/>
</dbReference>
<evidence type="ECO:0000313" key="13">
    <source>
        <dbReference type="EMBL" id="TBT95979.1"/>
    </source>
</evidence>
<sequence length="521" mass="57053">MSTAEEPQPVVEPKPDHSRRRWLLPAAFFVIGALITGGIVALLMNIAQRKAESTQPFFQVVQLTETSFDPAEWGKNFPAQYESWAKTAEMPASEQATPPAGDPRAFMAKSKLAADPRLVTMWQGYAFAVEYNEPRGHAYMLLDQQLVKRVQPPFKQPGSCLNCHASVPEVLNAIDPKDPAGAWATMNKMPYADATKLAKHPVTCIDCHDPATMKLRITRPAFVEGIKAYKATQGIANFDPNKDATNNEMRAFVCAQCHVEYYFKGDAKTLVFPWKNGLTANNALDYYDSIGFSDFTQSLTGAKVLKAQHPDYETWAQGIHAKNGVTCADCHMPYTRQGAVKVSDHQVRSPMADEAQINKSCLTCHHQTEAEMKGRVETIQSTWKESSSKSFDALDQLIRDIAAAKAAGNVNPDWIAAAQQWQRKAQFFQDYTVSENSRGFHAPQYALSIVADVTDAARRGQLALRGITEPVTKDPAKDYTPMKATPAPTTAAPATPAPAATPTPIVNPVYSPAAPAPTATP</sequence>
<evidence type="ECO:0000256" key="2">
    <source>
        <dbReference type="ARBA" id="ARBA00009288"/>
    </source>
</evidence>
<comment type="subcellular location">
    <subcellularLocation>
        <location evidence="1">Cell envelope</location>
    </subcellularLocation>
</comment>
<evidence type="ECO:0000256" key="1">
    <source>
        <dbReference type="ARBA" id="ARBA00004196"/>
    </source>
</evidence>
<keyword evidence="4" id="KW-0349">Heme</keyword>
<evidence type="ECO:0000256" key="9">
    <source>
        <dbReference type="ARBA" id="ARBA00023004"/>
    </source>
</evidence>
<evidence type="ECO:0000256" key="6">
    <source>
        <dbReference type="ARBA" id="ARBA00022729"/>
    </source>
</evidence>
<accession>A0A4Q9KQ12</accession>
<name>A0A4Q9KQ12_PROTD</name>
<dbReference type="SUPFAM" id="SSF48695">
    <property type="entry name" value="Multiheme cytochromes"/>
    <property type="match status" value="1"/>
</dbReference>
<dbReference type="PIRSF" id="PIRSF000243">
    <property type="entry name" value="Cyt_c552"/>
    <property type="match status" value="1"/>
</dbReference>
<dbReference type="AlphaFoldDB" id="A0A4Q9KQ12"/>
<dbReference type="Pfam" id="PF02335">
    <property type="entry name" value="Cytochrom_C552"/>
    <property type="match status" value="1"/>
</dbReference>
<reference evidence="13 14" key="1">
    <citation type="submission" date="2019-01" db="EMBL/GenBank/DDBJ databases">
        <title>Lactibacter flavus gen. nov., sp. nov., a novel bacterium of the family Propionibacteriaceae isolated from raw milk and dairy products.</title>
        <authorList>
            <person name="Huptas C."/>
            <person name="Wenning M."/>
            <person name="Breitenwieser F."/>
            <person name="Doll E."/>
            <person name="Von Neubeck M."/>
            <person name="Busse H.-J."/>
            <person name="Scherer S."/>
        </authorList>
    </citation>
    <scope>NUCLEOTIDE SEQUENCE [LARGE SCALE GENOMIC DNA]</scope>
    <source>
        <strain evidence="13 14">DSM 22130</strain>
    </source>
</reference>
<dbReference type="EMBL" id="SDMR01000002">
    <property type="protein sequence ID" value="TBT95979.1"/>
    <property type="molecule type" value="Genomic_DNA"/>
</dbReference>
<keyword evidence="6" id="KW-0732">Signal</keyword>
<feature type="region of interest" description="Disordered" evidence="11">
    <location>
        <begin position="468"/>
        <end position="521"/>
    </location>
</feature>
<keyword evidence="12" id="KW-0812">Transmembrane</keyword>
<evidence type="ECO:0000256" key="8">
    <source>
        <dbReference type="ARBA" id="ARBA00023002"/>
    </source>
</evidence>